<name>A0ABD1FGY9_SALDI</name>
<dbReference type="AlphaFoldDB" id="A0ABD1FGY9"/>
<comment type="caution">
    <text evidence="2">The sequence shown here is derived from an EMBL/GenBank/DDBJ whole genome shotgun (WGS) entry which is preliminary data.</text>
</comment>
<feature type="compositionally biased region" description="Polar residues" evidence="1">
    <location>
        <begin position="182"/>
        <end position="198"/>
    </location>
</feature>
<evidence type="ECO:0000313" key="3">
    <source>
        <dbReference type="Proteomes" id="UP001567538"/>
    </source>
</evidence>
<proteinExistence type="predicted"/>
<feature type="region of interest" description="Disordered" evidence="1">
    <location>
        <begin position="168"/>
        <end position="198"/>
    </location>
</feature>
<organism evidence="2 3">
    <name type="scientific">Salvia divinorum</name>
    <name type="common">Maria pastora</name>
    <name type="synonym">Diviner's sage</name>
    <dbReference type="NCBI Taxonomy" id="28513"/>
    <lineage>
        <taxon>Eukaryota</taxon>
        <taxon>Viridiplantae</taxon>
        <taxon>Streptophyta</taxon>
        <taxon>Embryophyta</taxon>
        <taxon>Tracheophyta</taxon>
        <taxon>Spermatophyta</taxon>
        <taxon>Magnoliopsida</taxon>
        <taxon>eudicotyledons</taxon>
        <taxon>Gunneridae</taxon>
        <taxon>Pentapetalae</taxon>
        <taxon>asterids</taxon>
        <taxon>lamiids</taxon>
        <taxon>Lamiales</taxon>
        <taxon>Lamiaceae</taxon>
        <taxon>Nepetoideae</taxon>
        <taxon>Mentheae</taxon>
        <taxon>Salviinae</taxon>
        <taxon>Salvia</taxon>
        <taxon>Salvia subgen. Calosphace</taxon>
    </lineage>
</organism>
<gene>
    <name evidence="2" type="ORF">AAHA92_33828</name>
</gene>
<sequence>MFSWDDLFDRLQLLEQRYRTFKEIVDVPSTYHNIHQNKVVVSDEMWRSIIKIHLFASAYYCCDEPEFPQLEYPFGPKVNKSDPKCNMIVISDRTCLVSDGGGFKTVKPAESEEVSSPVGADLLKSRRKLFTSDLGPLDFEPTNDKGKYCYANGTKEEKKCKFDNVCPPRSPELNGKKPACSYGSSCASSTPSKRNPFK</sequence>
<accession>A0ABD1FGY9</accession>
<protein>
    <submittedName>
        <fullName evidence="2">Uncharacterized protein</fullName>
    </submittedName>
</protein>
<evidence type="ECO:0000256" key="1">
    <source>
        <dbReference type="SAM" id="MobiDB-lite"/>
    </source>
</evidence>
<evidence type="ECO:0000313" key="2">
    <source>
        <dbReference type="EMBL" id="KAL1531112.1"/>
    </source>
</evidence>
<keyword evidence="3" id="KW-1185">Reference proteome</keyword>
<dbReference type="EMBL" id="JBEAFC010000015">
    <property type="protein sequence ID" value="KAL1531112.1"/>
    <property type="molecule type" value="Genomic_DNA"/>
</dbReference>
<dbReference type="Proteomes" id="UP001567538">
    <property type="component" value="Unassembled WGS sequence"/>
</dbReference>
<reference evidence="2 3" key="1">
    <citation type="submission" date="2024-06" db="EMBL/GenBank/DDBJ databases">
        <title>A chromosome level genome sequence of Diviner's sage (Salvia divinorum).</title>
        <authorList>
            <person name="Ford S.A."/>
            <person name="Ro D.-K."/>
            <person name="Ness R.W."/>
            <person name="Phillips M.A."/>
        </authorList>
    </citation>
    <scope>NUCLEOTIDE SEQUENCE [LARGE SCALE GENOMIC DNA]</scope>
    <source>
        <strain evidence="2">SAF-2024a</strain>
        <tissue evidence="2">Leaf</tissue>
    </source>
</reference>